<keyword evidence="4" id="KW-1185">Reference proteome</keyword>
<dbReference type="InterPro" id="IPR027385">
    <property type="entry name" value="Beta-barrel_OMP"/>
</dbReference>
<dbReference type="Proteomes" id="UP000295221">
    <property type="component" value="Unassembled WGS sequence"/>
</dbReference>
<dbReference type="EMBL" id="SLWK01000006">
    <property type="protein sequence ID" value="TCO07916.1"/>
    <property type="molecule type" value="Genomic_DNA"/>
</dbReference>
<dbReference type="Gene3D" id="2.40.160.20">
    <property type="match status" value="1"/>
</dbReference>
<organism evidence="3 4">
    <name type="scientific">Natronoflexus pectinivorans</name>
    <dbReference type="NCBI Taxonomy" id="682526"/>
    <lineage>
        <taxon>Bacteria</taxon>
        <taxon>Pseudomonadati</taxon>
        <taxon>Bacteroidota</taxon>
        <taxon>Bacteroidia</taxon>
        <taxon>Marinilabiliales</taxon>
        <taxon>Marinilabiliaceae</taxon>
        <taxon>Natronoflexus</taxon>
    </lineage>
</organism>
<evidence type="ECO:0000256" key="1">
    <source>
        <dbReference type="ARBA" id="ARBA00022729"/>
    </source>
</evidence>
<accession>A0A4R2GHQ6</accession>
<sequence>MRKKILFVLALVVIGTATSFGQWRFGGGLSLGTEADAGDLGFGLSPRADYTINENFRVASNFTYWFVDSDYTSWALNGDVHYTFAGDEELNFYGLAGLNYSKLSSSFGGLSVSSSEIGLNLGAGANMGMFFGEIKYETTWTGQLVLSVGVLF</sequence>
<dbReference type="Pfam" id="PF13505">
    <property type="entry name" value="OMP_b-brl"/>
    <property type="match status" value="1"/>
</dbReference>
<dbReference type="InterPro" id="IPR011250">
    <property type="entry name" value="OMP/PagP_B-barrel"/>
</dbReference>
<protein>
    <submittedName>
        <fullName evidence="3">Outer membrane protein with beta-barrel domain</fullName>
    </submittedName>
</protein>
<dbReference type="OrthoDB" id="1122114at2"/>
<evidence type="ECO:0000259" key="2">
    <source>
        <dbReference type="Pfam" id="PF13505"/>
    </source>
</evidence>
<reference evidence="3 4" key="1">
    <citation type="submission" date="2019-03" db="EMBL/GenBank/DDBJ databases">
        <title>Genomic Encyclopedia of Type Strains, Phase IV (KMG-IV): sequencing the most valuable type-strain genomes for metagenomic binning, comparative biology and taxonomic classification.</title>
        <authorList>
            <person name="Goeker M."/>
        </authorList>
    </citation>
    <scope>NUCLEOTIDE SEQUENCE [LARGE SCALE GENOMIC DNA]</scope>
    <source>
        <strain evidence="3 4">DSM 24179</strain>
    </source>
</reference>
<dbReference type="RefSeq" id="WP_132433819.1">
    <property type="nucleotide sequence ID" value="NZ_SLWK01000006.1"/>
</dbReference>
<dbReference type="SUPFAM" id="SSF56925">
    <property type="entry name" value="OMPA-like"/>
    <property type="match status" value="1"/>
</dbReference>
<evidence type="ECO:0000313" key="4">
    <source>
        <dbReference type="Proteomes" id="UP000295221"/>
    </source>
</evidence>
<comment type="caution">
    <text evidence="3">The sequence shown here is derived from an EMBL/GenBank/DDBJ whole genome shotgun (WGS) entry which is preliminary data.</text>
</comment>
<proteinExistence type="predicted"/>
<evidence type="ECO:0000313" key="3">
    <source>
        <dbReference type="EMBL" id="TCO07916.1"/>
    </source>
</evidence>
<name>A0A4R2GHQ6_9BACT</name>
<feature type="domain" description="Outer membrane protein beta-barrel" evidence="2">
    <location>
        <begin position="17"/>
        <end position="127"/>
    </location>
</feature>
<keyword evidence="1" id="KW-0732">Signal</keyword>
<dbReference type="AlphaFoldDB" id="A0A4R2GHQ6"/>
<gene>
    <name evidence="3" type="ORF">EV194_10657</name>
</gene>